<evidence type="ECO:0000256" key="5">
    <source>
        <dbReference type="ARBA" id="ARBA00022989"/>
    </source>
</evidence>
<keyword evidence="3" id="KW-1003">Cell membrane</keyword>
<keyword evidence="5 7" id="KW-1133">Transmembrane helix</keyword>
<dbReference type="GO" id="GO:0005886">
    <property type="term" value="C:plasma membrane"/>
    <property type="evidence" value="ECO:0007669"/>
    <property type="project" value="UniProtKB-SubCell"/>
</dbReference>
<keyword evidence="4 7" id="KW-0812">Transmembrane</keyword>
<feature type="transmembrane region" description="Helical" evidence="7">
    <location>
        <begin position="751"/>
        <end position="770"/>
    </location>
</feature>
<dbReference type="InterPro" id="IPR021910">
    <property type="entry name" value="NGX6/PGAP6/MYMK"/>
</dbReference>
<keyword evidence="6 7" id="KW-0472">Membrane</keyword>
<comment type="similarity">
    <text evidence="2">Belongs to the TMEM8 family.</text>
</comment>
<proteinExistence type="inferred from homology"/>
<evidence type="ECO:0000256" key="3">
    <source>
        <dbReference type="ARBA" id="ARBA00022475"/>
    </source>
</evidence>
<reference evidence="11" key="1">
    <citation type="submission" date="2025-08" db="UniProtKB">
        <authorList>
            <consortium name="RefSeq"/>
        </authorList>
    </citation>
    <scope>IDENTIFICATION</scope>
    <source>
        <tissue evidence="11">Gonads</tissue>
    </source>
</reference>
<dbReference type="Proteomes" id="UP000504635">
    <property type="component" value="Unplaced"/>
</dbReference>
<gene>
    <name evidence="11" type="primary">LOC115887936</name>
</gene>
<sequence>MCKLICFVVLIHLNLIVGQYDNLTLISKSRTANLEIYQAFADVVLMSFSLPDNTIYVSFKFIASEEALTVFGCVPRNVSIYLKHGAPPVINPDGALFPEDFRNVSRPAIFDVEFQTDREEVYVNITSPDPGVYYAAVFLAYEDPRFKQISQQGLTRSCDAFVDASVYVKQIDKPSIISELQTVKVTGVANSSNYFTIYVPNNVDHAIINVQSSEINRAILRTQARKPPSKTSYILQENIDNYTISAVFWTEPHVWHYIQFEFGPNSGSLSFEVKFLSSRVLTSSSNSSVLLTNKITDVLRYKQYDLARETAARSFTFSYRLGSELQNNVPVAVNITSNDFTVLRFNLRKGTDIGGTLQYILAFKPRITRSGRMITLEEEPEGNIVVGCIQKNSISVPIFPNLCSTPNSTVRSPLILNKTADNSTVLVPYPESGTWYASFKLFCGSCIPCNCSDACEQKFQSCANDCEKSCTANSSCANCFDSCKQSVIKLQECTQCDCDGGCLKKNASDVCNSSIIFDVSSRPCYYGDCGKQGQCLMMVSEGTAYSTCLCSNNYRGYDCSDGSLATPYGMVLLEFLLLILSNIFFLPVTYLAYRRRYYVEAVSYFCIFLSSTFYHACDAGENILSFCLFRLSTLQFADFFSAVLAIWLTLLAMADLPTVQLSILQMAGSIIIAFCVTLNRYALWIFALPSSVGVVIIGVSWYLKYRKYRQKFIISSYLYVKLPIGISVVSVGLIIYGVLQTQANYKYLHSLWHIIMAAGVFFLLPTNDTFQAEVLL</sequence>
<dbReference type="OrthoDB" id="69646at2759"/>
<dbReference type="PANTHER" id="PTHR14319:SF3">
    <property type="entry name" value="TRANSMEMBRANE PROTEIN-LIKE PROTEIN"/>
    <property type="match status" value="1"/>
</dbReference>
<feature type="transmembrane region" description="Helical" evidence="7">
    <location>
        <begin position="717"/>
        <end position="739"/>
    </location>
</feature>
<protein>
    <submittedName>
        <fullName evidence="11">Post-GPI attachment to proteins factor 6</fullName>
    </submittedName>
</protein>
<feature type="signal peptide" evidence="8">
    <location>
        <begin position="1"/>
        <end position="18"/>
    </location>
</feature>
<feature type="transmembrane region" description="Helical" evidence="7">
    <location>
        <begin position="685"/>
        <end position="705"/>
    </location>
</feature>
<name>A0A6J2YJL4_SITOR</name>
<evidence type="ECO:0000256" key="7">
    <source>
        <dbReference type="SAM" id="Phobius"/>
    </source>
</evidence>
<dbReference type="PROSITE" id="PS00022">
    <property type="entry name" value="EGF_1"/>
    <property type="match status" value="1"/>
</dbReference>
<dbReference type="RefSeq" id="XP_030763329.1">
    <property type="nucleotide sequence ID" value="XM_030907469.1"/>
</dbReference>
<evidence type="ECO:0000256" key="1">
    <source>
        <dbReference type="ARBA" id="ARBA00004651"/>
    </source>
</evidence>
<dbReference type="GeneID" id="115887936"/>
<evidence type="ECO:0000256" key="8">
    <source>
        <dbReference type="SAM" id="SignalP"/>
    </source>
</evidence>
<evidence type="ECO:0000256" key="4">
    <source>
        <dbReference type="ARBA" id="ARBA00022692"/>
    </source>
</evidence>
<dbReference type="InParanoid" id="A0A6J2YJL4"/>
<feature type="transmembrane region" description="Helical" evidence="7">
    <location>
        <begin position="568"/>
        <end position="590"/>
    </location>
</feature>
<feature type="transmembrane region" description="Helical" evidence="7">
    <location>
        <begin position="636"/>
        <end position="654"/>
    </location>
</feature>
<evidence type="ECO:0000256" key="6">
    <source>
        <dbReference type="ARBA" id="ARBA00023136"/>
    </source>
</evidence>
<dbReference type="Pfam" id="PF12036">
    <property type="entry name" value="DUF3522"/>
    <property type="match status" value="1"/>
</dbReference>
<feature type="chain" id="PRO_5027054912" evidence="8">
    <location>
        <begin position="19"/>
        <end position="776"/>
    </location>
</feature>
<evidence type="ECO:0000256" key="2">
    <source>
        <dbReference type="ARBA" id="ARBA00005542"/>
    </source>
</evidence>
<dbReference type="AlphaFoldDB" id="A0A6J2YJL4"/>
<evidence type="ECO:0000313" key="10">
    <source>
        <dbReference type="Proteomes" id="UP000504635"/>
    </source>
</evidence>
<accession>A0A6J2YJL4</accession>
<dbReference type="PANTHER" id="PTHR14319">
    <property type="entry name" value="FIVE-SPAN TRANSMEMBRANE PROTEIN M83"/>
    <property type="match status" value="1"/>
</dbReference>
<dbReference type="FunCoup" id="A0A6J2YJL4">
    <property type="interactions" value="148"/>
</dbReference>
<dbReference type="KEGG" id="soy:115887936"/>
<comment type="subcellular location">
    <subcellularLocation>
        <location evidence="1">Cell membrane</location>
        <topology evidence="1">Multi-pass membrane protein</topology>
    </subcellularLocation>
</comment>
<keyword evidence="10" id="KW-1185">Reference proteome</keyword>
<feature type="domain" description="EGF-like" evidence="9">
    <location>
        <begin position="548"/>
        <end position="559"/>
    </location>
</feature>
<keyword evidence="8" id="KW-0732">Signal</keyword>
<evidence type="ECO:0000259" key="9">
    <source>
        <dbReference type="PROSITE" id="PS00022"/>
    </source>
</evidence>
<evidence type="ECO:0000313" key="11">
    <source>
        <dbReference type="RefSeq" id="XP_030763329.1"/>
    </source>
</evidence>
<dbReference type="InterPro" id="IPR000742">
    <property type="entry name" value="EGF"/>
</dbReference>
<organism evidence="10 11">
    <name type="scientific">Sitophilus oryzae</name>
    <name type="common">Rice weevil</name>
    <name type="synonym">Curculio oryzae</name>
    <dbReference type="NCBI Taxonomy" id="7048"/>
    <lineage>
        <taxon>Eukaryota</taxon>
        <taxon>Metazoa</taxon>
        <taxon>Ecdysozoa</taxon>
        <taxon>Arthropoda</taxon>
        <taxon>Hexapoda</taxon>
        <taxon>Insecta</taxon>
        <taxon>Pterygota</taxon>
        <taxon>Neoptera</taxon>
        <taxon>Endopterygota</taxon>
        <taxon>Coleoptera</taxon>
        <taxon>Polyphaga</taxon>
        <taxon>Cucujiformia</taxon>
        <taxon>Curculionidae</taxon>
        <taxon>Dryophthorinae</taxon>
        <taxon>Sitophilus</taxon>
    </lineage>
</organism>